<dbReference type="Proteomes" id="UP000035265">
    <property type="component" value="Unassembled WGS sequence"/>
</dbReference>
<keyword evidence="2" id="KW-0472">Membrane</keyword>
<sequence>MNWDWVPARPGEEDGSDGGPSPALRRAVTVLAVLLAAALAVYWVTVGLRQQADACVADRPDGVAIRDVDARWRWVPPGYECVYATAEEDVTRA</sequence>
<keyword evidence="4" id="KW-1185">Reference proteome</keyword>
<dbReference type="PATRIC" id="fig|264251.5.peg.3389"/>
<evidence type="ECO:0000256" key="2">
    <source>
        <dbReference type="SAM" id="Phobius"/>
    </source>
</evidence>
<evidence type="ECO:0000313" key="4">
    <source>
        <dbReference type="Proteomes" id="UP000035265"/>
    </source>
</evidence>
<reference evidence="3 4" key="1">
    <citation type="submission" date="2014-05" db="EMBL/GenBank/DDBJ databases">
        <title>Cellulosimicrobium funkei U11 genome.</title>
        <authorList>
            <person name="Hu C."/>
            <person name="Gong Y."/>
            <person name="Wan W."/>
            <person name="Jiang M."/>
        </authorList>
    </citation>
    <scope>NUCLEOTIDE SEQUENCE [LARGE SCALE GENOMIC DNA]</scope>
    <source>
        <strain evidence="3 4">U11</strain>
    </source>
</reference>
<accession>A0A0H2KK64</accession>
<proteinExistence type="predicted"/>
<feature type="region of interest" description="Disordered" evidence="1">
    <location>
        <begin position="1"/>
        <end position="21"/>
    </location>
</feature>
<dbReference type="EMBL" id="JNBQ01000030">
    <property type="protein sequence ID" value="KLN33563.1"/>
    <property type="molecule type" value="Genomic_DNA"/>
</dbReference>
<organism evidence="3 4">
    <name type="scientific">Cellulosimicrobium funkei</name>
    <dbReference type="NCBI Taxonomy" id="264251"/>
    <lineage>
        <taxon>Bacteria</taxon>
        <taxon>Bacillati</taxon>
        <taxon>Actinomycetota</taxon>
        <taxon>Actinomycetes</taxon>
        <taxon>Micrococcales</taxon>
        <taxon>Promicromonosporaceae</taxon>
        <taxon>Cellulosimicrobium</taxon>
    </lineage>
</organism>
<evidence type="ECO:0000256" key="1">
    <source>
        <dbReference type="SAM" id="MobiDB-lite"/>
    </source>
</evidence>
<feature type="transmembrane region" description="Helical" evidence="2">
    <location>
        <begin position="23"/>
        <end position="44"/>
    </location>
</feature>
<protein>
    <submittedName>
        <fullName evidence="3">Uncharacterized protein</fullName>
    </submittedName>
</protein>
<comment type="caution">
    <text evidence="3">The sequence shown here is derived from an EMBL/GenBank/DDBJ whole genome shotgun (WGS) entry which is preliminary data.</text>
</comment>
<keyword evidence="2" id="KW-1133">Transmembrane helix</keyword>
<gene>
    <name evidence="3" type="ORF">FB00_16690</name>
</gene>
<dbReference type="RefSeq" id="WP_047233974.1">
    <property type="nucleotide sequence ID" value="NZ_JNBQ01000030.1"/>
</dbReference>
<evidence type="ECO:0000313" key="3">
    <source>
        <dbReference type="EMBL" id="KLN33563.1"/>
    </source>
</evidence>
<dbReference type="AlphaFoldDB" id="A0A0H2KK64"/>
<name>A0A0H2KK64_9MICO</name>
<keyword evidence="2" id="KW-0812">Transmembrane</keyword>